<dbReference type="CDD" id="cd02503">
    <property type="entry name" value="MobA"/>
    <property type="match status" value="1"/>
</dbReference>
<comment type="similarity">
    <text evidence="8">Belongs to the MobA family.</text>
</comment>
<comment type="caution">
    <text evidence="8">Lacks conserved residue(s) required for the propagation of feature annotation.</text>
</comment>
<feature type="binding site" evidence="8">
    <location>
        <begin position="10"/>
        <end position="12"/>
    </location>
    <ligand>
        <name>GTP</name>
        <dbReference type="ChEBI" id="CHEBI:37565"/>
    </ligand>
</feature>
<dbReference type="InterPro" id="IPR029044">
    <property type="entry name" value="Nucleotide-diphossugar_trans"/>
</dbReference>
<keyword evidence="6 8" id="KW-0342">GTP-binding</keyword>
<dbReference type="Proteomes" id="UP000319576">
    <property type="component" value="Chromosome"/>
</dbReference>
<evidence type="ECO:0000256" key="2">
    <source>
        <dbReference type="ARBA" id="ARBA00022679"/>
    </source>
</evidence>
<dbReference type="GO" id="GO:0005737">
    <property type="term" value="C:cytoplasm"/>
    <property type="evidence" value="ECO:0007669"/>
    <property type="project" value="UniProtKB-SubCell"/>
</dbReference>
<feature type="domain" description="MobA-like NTP transferase" evidence="9">
    <location>
        <begin position="7"/>
        <end position="155"/>
    </location>
</feature>
<feature type="binding site" evidence="8">
    <location>
        <position position="100"/>
    </location>
    <ligand>
        <name>GTP</name>
        <dbReference type="ChEBI" id="CHEBI:37565"/>
    </ligand>
</feature>
<gene>
    <name evidence="8 10" type="primary">mobA</name>
    <name evidence="10" type="ORF">ETAA1_30510</name>
</gene>
<dbReference type="InterPro" id="IPR025877">
    <property type="entry name" value="MobA-like_NTP_Trfase"/>
</dbReference>
<feature type="binding site" evidence="8">
    <location>
        <position position="22"/>
    </location>
    <ligand>
        <name>GTP</name>
        <dbReference type="ChEBI" id="CHEBI:37565"/>
    </ligand>
</feature>
<sequence length="202" mass="20963">MRTRTGGIVLCGGLSSRMGRPKCWLPVGGEPMLLRVLRVVSAVGDPVVVVAAAGQELPTLPDGVAVVRDEAEGNGPLQGLAAGLAALAGRADAAVVTGCDCPLLSSAVLRRLVEIRADASTCVTVTDDIPRPLPGVYAVAVLAEVRALLAAGRLRLGALFEHVPTRLVTPSELADIDPQLRSLRNVNTPDEYARLLSELGPP</sequence>
<dbReference type="GO" id="GO:0046872">
    <property type="term" value="F:metal ion binding"/>
    <property type="evidence" value="ECO:0007669"/>
    <property type="project" value="UniProtKB-KW"/>
</dbReference>
<dbReference type="Pfam" id="PF12804">
    <property type="entry name" value="NTP_transf_3"/>
    <property type="match status" value="1"/>
</dbReference>
<keyword evidence="2 8" id="KW-0808">Transferase</keyword>
<dbReference type="PANTHER" id="PTHR19136">
    <property type="entry name" value="MOLYBDENUM COFACTOR GUANYLYLTRANSFERASE"/>
    <property type="match status" value="1"/>
</dbReference>
<evidence type="ECO:0000256" key="4">
    <source>
        <dbReference type="ARBA" id="ARBA00022741"/>
    </source>
</evidence>
<evidence type="ECO:0000313" key="10">
    <source>
        <dbReference type="EMBL" id="QDU21086.1"/>
    </source>
</evidence>
<keyword evidence="11" id="KW-1185">Reference proteome</keyword>
<keyword evidence="5 8" id="KW-0460">Magnesium</keyword>
<comment type="catalytic activity">
    <reaction evidence="8">
        <text>Mo-molybdopterin + GTP + H(+) = Mo-molybdopterin guanine dinucleotide + diphosphate</text>
        <dbReference type="Rhea" id="RHEA:34243"/>
        <dbReference type="ChEBI" id="CHEBI:15378"/>
        <dbReference type="ChEBI" id="CHEBI:33019"/>
        <dbReference type="ChEBI" id="CHEBI:37565"/>
        <dbReference type="ChEBI" id="CHEBI:71302"/>
        <dbReference type="ChEBI" id="CHEBI:71310"/>
        <dbReference type="EC" id="2.7.7.77"/>
    </reaction>
</comment>
<keyword evidence="7 8" id="KW-0501">Molybdenum cofactor biosynthesis</keyword>
<name>A0A517XUC7_9BACT</name>
<dbReference type="EC" id="2.7.7.77" evidence="8"/>
<organism evidence="10 11">
    <name type="scientific">Urbifossiella limnaea</name>
    <dbReference type="NCBI Taxonomy" id="2528023"/>
    <lineage>
        <taxon>Bacteria</taxon>
        <taxon>Pseudomonadati</taxon>
        <taxon>Planctomycetota</taxon>
        <taxon>Planctomycetia</taxon>
        <taxon>Gemmatales</taxon>
        <taxon>Gemmataceae</taxon>
        <taxon>Urbifossiella</taxon>
    </lineage>
</organism>
<comment type="function">
    <text evidence="8">Transfers a GMP moiety from GTP to Mo-molybdopterin (Mo-MPT) cofactor (Moco or molybdenum cofactor) to form Mo-molybdopterin guanine dinucleotide (Mo-MGD) cofactor.</text>
</comment>
<feature type="binding site" evidence="8">
    <location>
        <position position="100"/>
    </location>
    <ligand>
        <name>Mg(2+)</name>
        <dbReference type="ChEBI" id="CHEBI:18420"/>
    </ligand>
</feature>
<dbReference type="InterPro" id="IPR013482">
    <property type="entry name" value="Molybde_CF_guanTrfase"/>
</dbReference>
<feature type="binding site" evidence="8">
    <location>
        <position position="69"/>
    </location>
    <ligand>
        <name>GTP</name>
        <dbReference type="ChEBI" id="CHEBI:37565"/>
    </ligand>
</feature>
<accession>A0A517XUC7</accession>
<dbReference type="KEGG" id="uli:ETAA1_30510"/>
<keyword evidence="4 8" id="KW-0547">Nucleotide-binding</keyword>
<dbReference type="HAMAP" id="MF_00316">
    <property type="entry name" value="MobA"/>
    <property type="match status" value="1"/>
</dbReference>
<keyword evidence="1 8" id="KW-0963">Cytoplasm</keyword>
<comment type="domain">
    <text evidence="8">The N-terminal domain determines nucleotide recognition and specific binding, while the C-terminal domain determines the specific binding to the target protein.</text>
</comment>
<dbReference type="EMBL" id="CP036273">
    <property type="protein sequence ID" value="QDU21086.1"/>
    <property type="molecule type" value="Genomic_DNA"/>
</dbReference>
<dbReference type="GO" id="GO:0061603">
    <property type="term" value="F:molybdenum cofactor guanylyltransferase activity"/>
    <property type="evidence" value="ECO:0007669"/>
    <property type="project" value="UniProtKB-EC"/>
</dbReference>
<evidence type="ECO:0000256" key="3">
    <source>
        <dbReference type="ARBA" id="ARBA00022723"/>
    </source>
</evidence>
<evidence type="ECO:0000256" key="1">
    <source>
        <dbReference type="ARBA" id="ARBA00022490"/>
    </source>
</evidence>
<evidence type="ECO:0000256" key="8">
    <source>
        <dbReference type="HAMAP-Rule" id="MF_00316"/>
    </source>
</evidence>
<protein>
    <recommendedName>
        <fullName evidence="8">Probable molybdenum cofactor guanylyltransferase</fullName>
        <shortName evidence="8">MoCo guanylyltransferase</shortName>
        <ecNumber evidence="8">2.7.7.77</ecNumber>
    </recommendedName>
    <alternativeName>
        <fullName evidence="8">GTP:molybdopterin guanylyltransferase</fullName>
    </alternativeName>
    <alternativeName>
        <fullName evidence="8">Mo-MPT guanylyltransferase</fullName>
    </alternativeName>
    <alternativeName>
        <fullName evidence="8">Molybdopterin guanylyltransferase</fullName>
    </alternativeName>
    <alternativeName>
        <fullName evidence="8">Molybdopterin-guanine dinucleotide synthase</fullName>
        <shortName evidence="8">MGD synthase</shortName>
    </alternativeName>
</protein>
<comment type="cofactor">
    <cofactor evidence="8">
        <name>Mg(2+)</name>
        <dbReference type="ChEBI" id="CHEBI:18420"/>
    </cofactor>
</comment>
<dbReference type="SUPFAM" id="SSF53448">
    <property type="entry name" value="Nucleotide-diphospho-sugar transferases"/>
    <property type="match status" value="1"/>
</dbReference>
<evidence type="ECO:0000259" key="9">
    <source>
        <dbReference type="Pfam" id="PF12804"/>
    </source>
</evidence>
<dbReference type="GO" id="GO:0006777">
    <property type="term" value="P:Mo-molybdopterin cofactor biosynthetic process"/>
    <property type="evidence" value="ECO:0007669"/>
    <property type="project" value="UniProtKB-KW"/>
</dbReference>
<dbReference type="PANTHER" id="PTHR19136:SF81">
    <property type="entry name" value="MOLYBDENUM COFACTOR GUANYLYLTRANSFERASE"/>
    <property type="match status" value="1"/>
</dbReference>
<dbReference type="RefSeq" id="WP_202920910.1">
    <property type="nucleotide sequence ID" value="NZ_CP036273.1"/>
</dbReference>
<dbReference type="GO" id="GO:0005525">
    <property type="term" value="F:GTP binding"/>
    <property type="evidence" value="ECO:0007669"/>
    <property type="project" value="UniProtKB-UniRule"/>
</dbReference>
<dbReference type="Gene3D" id="3.90.550.10">
    <property type="entry name" value="Spore Coat Polysaccharide Biosynthesis Protein SpsA, Chain A"/>
    <property type="match status" value="1"/>
</dbReference>
<dbReference type="AlphaFoldDB" id="A0A517XUC7"/>
<evidence type="ECO:0000256" key="6">
    <source>
        <dbReference type="ARBA" id="ARBA00023134"/>
    </source>
</evidence>
<evidence type="ECO:0000256" key="5">
    <source>
        <dbReference type="ARBA" id="ARBA00022842"/>
    </source>
</evidence>
<proteinExistence type="inferred from homology"/>
<evidence type="ECO:0000256" key="7">
    <source>
        <dbReference type="ARBA" id="ARBA00023150"/>
    </source>
</evidence>
<comment type="subcellular location">
    <subcellularLocation>
        <location evidence="8">Cytoplasm</location>
    </subcellularLocation>
</comment>
<evidence type="ECO:0000313" key="11">
    <source>
        <dbReference type="Proteomes" id="UP000319576"/>
    </source>
</evidence>
<keyword evidence="10" id="KW-0548">Nucleotidyltransferase</keyword>
<keyword evidence="3 8" id="KW-0479">Metal-binding</keyword>
<reference evidence="10 11" key="1">
    <citation type="submission" date="2019-02" db="EMBL/GenBank/DDBJ databases">
        <title>Deep-cultivation of Planctomycetes and their phenomic and genomic characterization uncovers novel biology.</title>
        <authorList>
            <person name="Wiegand S."/>
            <person name="Jogler M."/>
            <person name="Boedeker C."/>
            <person name="Pinto D."/>
            <person name="Vollmers J."/>
            <person name="Rivas-Marin E."/>
            <person name="Kohn T."/>
            <person name="Peeters S.H."/>
            <person name="Heuer A."/>
            <person name="Rast P."/>
            <person name="Oberbeckmann S."/>
            <person name="Bunk B."/>
            <person name="Jeske O."/>
            <person name="Meyerdierks A."/>
            <person name="Storesund J.E."/>
            <person name="Kallscheuer N."/>
            <person name="Luecker S."/>
            <person name="Lage O.M."/>
            <person name="Pohl T."/>
            <person name="Merkel B.J."/>
            <person name="Hornburger P."/>
            <person name="Mueller R.-W."/>
            <person name="Bruemmer F."/>
            <person name="Labrenz M."/>
            <person name="Spormann A.M."/>
            <person name="Op den Camp H."/>
            <person name="Overmann J."/>
            <person name="Amann R."/>
            <person name="Jetten M.S.M."/>
            <person name="Mascher T."/>
            <person name="Medema M.H."/>
            <person name="Devos D.P."/>
            <person name="Kaster A.-K."/>
            <person name="Ovreas L."/>
            <person name="Rohde M."/>
            <person name="Galperin M.Y."/>
            <person name="Jogler C."/>
        </authorList>
    </citation>
    <scope>NUCLEOTIDE SEQUENCE [LARGE SCALE GENOMIC DNA]</scope>
    <source>
        <strain evidence="10 11">ETA_A1</strain>
    </source>
</reference>